<evidence type="ECO:0000256" key="4">
    <source>
        <dbReference type="ARBA" id="ARBA00022946"/>
    </source>
</evidence>
<sequence>MPGPTLPQPPPAALRWRRGPREVPGAVEAAAMAAGLPGTPGPGCGSPRPAAGPGGRRREAGEATSGGAGALPAVWGRCGKWHRAASTERFSTWCCTSLLHELLKSSLRRARLGLHSTMLRGAARGARDTFTLLLARSQYCNPGLKSLSLRSEAPNRSFSTHSTYTTDTKAREENKKTIESLYRLSVDVKKIRRLKEWVLLQEVAYAQEVAGILQEMGADEPAVANILERCPEAILRSPAEINAQRALWQLVCQNEKQLIKLIEQFPESFFTTGYHKNQQANILFFQELGLKNNIITRFLTSAPNIFYSPVEKNKKVIETLQRNYLSLGGSDANMKVWILKLLSQNPFILLNTSTAIQENLEFLQKSDFSDQEVLQLLSKLKGFIFQLTPTTMQKSMLFSKNVFKCSDQELKELVLKCPALLYYSVPILEERLGGLLKEGISIAQIRETPMVLELTTQIVQYRIKKLSALGYNVKSGSLKSLNGTKKDFEVNYGKIQSKKERPMFNPVAPLNTQD</sequence>
<dbReference type="InterPro" id="IPR003690">
    <property type="entry name" value="MTERF"/>
</dbReference>
<dbReference type="SMART" id="SM00733">
    <property type="entry name" value="Mterf"/>
    <property type="match status" value="5"/>
</dbReference>
<organism evidence="9 10">
    <name type="scientific">Cairina moschata</name>
    <name type="common">Muscovy duck</name>
    <dbReference type="NCBI Taxonomy" id="8855"/>
    <lineage>
        <taxon>Eukaryota</taxon>
        <taxon>Metazoa</taxon>
        <taxon>Chordata</taxon>
        <taxon>Craniata</taxon>
        <taxon>Vertebrata</taxon>
        <taxon>Euteleostomi</taxon>
        <taxon>Archelosauria</taxon>
        <taxon>Archosauria</taxon>
        <taxon>Dinosauria</taxon>
        <taxon>Saurischia</taxon>
        <taxon>Theropoda</taxon>
        <taxon>Coelurosauria</taxon>
        <taxon>Aves</taxon>
        <taxon>Neognathae</taxon>
        <taxon>Galloanserae</taxon>
        <taxon>Anseriformes</taxon>
        <taxon>Anatidae</taxon>
        <taxon>Anatinae</taxon>
        <taxon>Cairina</taxon>
    </lineage>
</organism>
<dbReference type="Gene3D" id="1.25.70.10">
    <property type="entry name" value="Transcription termination factor 3, mitochondrial"/>
    <property type="match status" value="2"/>
</dbReference>
<reference evidence="9" key="2">
    <citation type="submission" date="2025-08" db="UniProtKB">
        <authorList>
            <consortium name="Ensembl"/>
        </authorList>
    </citation>
    <scope>IDENTIFICATION</scope>
</reference>
<evidence type="ECO:0000256" key="2">
    <source>
        <dbReference type="ARBA" id="ARBA00007692"/>
    </source>
</evidence>
<evidence type="ECO:0000256" key="8">
    <source>
        <dbReference type="SAM" id="MobiDB-lite"/>
    </source>
</evidence>
<keyword evidence="7" id="KW-0804">Transcription</keyword>
<proteinExistence type="inferred from homology"/>
<feature type="compositionally biased region" description="Polar residues" evidence="8">
    <location>
        <begin position="154"/>
        <end position="167"/>
    </location>
</feature>
<evidence type="ECO:0000256" key="3">
    <source>
        <dbReference type="ARBA" id="ARBA00011245"/>
    </source>
</evidence>
<evidence type="ECO:0000313" key="10">
    <source>
        <dbReference type="Proteomes" id="UP000694556"/>
    </source>
</evidence>
<dbReference type="FunFam" id="1.25.70.10:FF:000003">
    <property type="entry name" value="transcription termination factor 2, mitochondrial"/>
    <property type="match status" value="1"/>
</dbReference>
<feature type="region of interest" description="Disordered" evidence="8">
    <location>
        <begin position="35"/>
        <end position="68"/>
    </location>
</feature>
<keyword evidence="10" id="KW-1185">Reference proteome</keyword>
<reference evidence="9" key="1">
    <citation type="submission" date="2018-09" db="EMBL/GenBank/DDBJ databases">
        <title>Common duck and Muscovy duck high density SNP chip.</title>
        <authorList>
            <person name="Vignal A."/>
            <person name="Thebault N."/>
            <person name="Warren W.C."/>
        </authorList>
    </citation>
    <scope>NUCLEOTIDE SEQUENCE [LARGE SCALE GENOMIC DNA]</scope>
</reference>
<evidence type="ECO:0000256" key="5">
    <source>
        <dbReference type="ARBA" id="ARBA00023015"/>
    </source>
</evidence>
<dbReference type="Proteomes" id="UP000694556">
    <property type="component" value="Chromosome 1"/>
</dbReference>
<evidence type="ECO:0000256" key="1">
    <source>
        <dbReference type="ARBA" id="ARBA00004173"/>
    </source>
</evidence>
<reference evidence="9" key="3">
    <citation type="submission" date="2025-09" db="UniProtKB">
        <authorList>
            <consortium name="Ensembl"/>
        </authorList>
    </citation>
    <scope>IDENTIFICATION</scope>
</reference>
<evidence type="ECO:0000256" key="7">
    <source>
        <dbReference type="ARBA" id="ARBA00023163"/>
    </source>
</evidence>
<dbReference type="AlphaFoldDB" id="A0A8C3BML8"/>
<comment type="similarity">
    <text evidence="2">Belongs to the mTERF family.</text>
</comment>
<dbReference type="PANTHER" id="PTHR15437:SF1">
    <property type="entry name" value="TRANSCRIPTION TERMINATION FACTOR 2, MITOCHONDRIAL"/>
    <property type="match status" value="1"/>
</dbReference>
<comment type="subunit">
    <text evidence="3">Monomer.</text>
</comment>
<dbReference type="InterPro" id="IPR038538">
    <property type="entry name" value="MTERF_sf"/>
</dbReference>
<comment type="subcellular location">
    <subcellularLocation>
        <location evidence="1">Mitochondrion</location>
    </subcellularLocation>
</comment>
<accession>A0A8C3BML8</accession>
<protein>
    <submittedName>
        <fullName evidence="9">Mitochondrial transcription termination factor 2</fullName>
    </submittedName>
</protein>
<keyword evidence="6" id="KW-0496">Mitochondrion</keyword>
<evidence type="ECO:0000313" key="9">
    <source>
        <dbReference type="Ensembl" id="ENSCMMP00000008709.1"/>
    </source>
</evidence>
<keyword evidence="4" id="KW-0809">Transit peptide</keyword>
<evidence type="ECO:0000256" key="6">
    <source>
        <dbReference type="ARBA" id="ARBA00023128"/>
    </source>
</evidence>
<dbReference type="GO" id="GO:0003676">
    <property type="term" value="F:nucleic acid binding"/>
    <property type="evidence" value="ECO:0007669"/>
    <property type="project" value="InterPro"/>
</dbReference>
<keyword evidence="5" id="KW-0805">Transcription regulation</keyword>
<dbReference type="GO" id="GO:0005759">
    <property type="term" value="C:mitochondrial matrix"/>
    <property type="evidence" value="ECO:0007669"/>
    <property type="project" value="TreeGrafter"/>
</dbReference>
<dbReference type="GO" id="GO:0006393">
    <property type="term" value="P:termination of mitochondrial transcription"/>
    <property type="evidence" value="ECO:0007669"/>
    <property type="project" value="TreeGrafter"/>
</dbReference>
<dbReference type="Ensembl" id="ENSCMMT00000009600.1">
    <property type="protein sequence ID" value="ENSCMMP00000008709.1"/>
    <property type="gene ID" value="ENSCMMG00000005550.1"/>
</dbReference>
<dbReference type="Pfam" id="PF02536">
    <property type="entry name" value="mTERF"/>
    <property type="match status" value="1"/>
</dbReference>
<dbReference type="PANTHER" id="PTHR15437">
    <property type="entry name" value="TRANSCRIPTION TERMINATION FACTOR, MITOCHONDRIAL"/>
    <property type="match status" value="1"/>
</dbReference>
<feature type="region of interest" description="Disordered" evidence="8">
    <location>
        <begin position="151"/>
        <end position="170"/>
    </location>
</feature>
<name>A0A8C3BML8_CAIMO</name>